<organism evidence="9 10">
    <name type="scientific">Bacteroides nordii</name>
    <dbReference type="NCBI Taxonomy" id="291645"/>
    <lineage>
        <taxon>Bacteria</taxon>
        <taxon>Pseudomonadati</taxon>
        <taxon>Bacteroidota</taxon>
        <taxon>Bacteroidia</taxon>
        <taxon>Bacteroidales</taxon>
        <taxon>Bacteroidaceae</taxon>
        <taxon>Bacteroides</taxon>
    </lineage>
</organism>
<evidence type="ECO:0000259" key="8">
    <source>
        <dbReference type="Pfam" id="PF18998"/>
    </source>
</evidence>
<keyword evidence="4" id="KW-0063">Aspartyl esterase</keyword>
<dbReference type="RefSeq" id="WP_122200921.1">
    <property type="nucleotide sequence ID" value="NZ_CABJFV010000002.1"/>
</dbReference>
<keyword evidence="2 5" id="KW-0732">Signal</keyword>
<dbReference type="InterPro" id="IPR012334">
    <property type="entry name" value="Pectin_lyas_fold"/>
</dbReference>
<evidence type="ECO:0000259" key="7">
    <source>
        <dbReference type="Pfam" id="PF13205"/>
    </source>
</evidence>
<proteinExistence type="inferred from homology"/>
<evidence type="ECO:0000313" key="9">
    <source>
        <dbReference type="EMBL" id="RHB37783.1"/>
    </source>
</evidence>
<feature type="domain" description="Bacterial repeat" evidence="8">
    <location>
        <begin position="308"/>
        <end position="372"/>
    </location>
</feature>
<evidence type="ECO:0000256" key="1">
    <source>
        <dbReference type="ARBA" id="ARBA00008891"/>
    </source>
</evidence>
<evidence type="ECO:0000256" key="4">
    <source>
        <dbReference type="ARBA" id="ARBA00023085"/>
    </source>
</evidence>
<evidence type="ECO:0000256" key="2">
    <source>
        <dbReference type="ARBA" id="ARBA00022729"/>
    </source>
</evidence>
<feature type="domain" description="Pectinesterase catalytic" evidence="6">
    <location>
        <begin position="782"/>
        <end position="998"/>
    </location>
</feature>
<comment type="similarity">
    <text evidence="1">Belongs to the pectinesterase family.</text>
</comment>
<evidence type="ECO:0000256" key="5">
    <source>
        <dbReference type="SAM" id="SignalP"/>
    </source>
</evidence>
<sequence>MNRNFLLKGCLAGILGLATQLVIAQTFDNEKVTATWGMSGGVNEPSQAVVSNEHAFSTTAFVLGGEMNFSKQQEYKGLDENLSMNTYKPSAQMSGATDGYDLIYSIKPAKGLTFQPGQISFKMGVFGTGGGMVDVYLKYADGTKKTVAGTIKPNRSGTSVNATECTYDLGSMSATDEELSLIISVYSLANNKEIGFSNVMVTGTVNGTAVEVPQYNVATSMEPESAGTVNQMPAGSLMDEDTKVTVTAFPKFGFHFVNWVDNSGKEVSAENPYSFVVKSNTSLKAVFREVNTYTFSTRCINDLEMQIGSVTLNPEPTEGKYEEGVIVTATANELPIARFLNWEDDFENSSVTTTERSVTVKQNTELIANYEIQDFIAAYNSDKAEIWANKGNYPFAADYTWDLERNATASVVKVNDGSSLNGNSSGTPVVRMRKGAVISSVNGLYMNGYRSTDVAMQIQFSTRNFTTVRFTAALVAKNAATVNWKVLYSTDGTIYKPVTNNNEELIYKLVNGLATSVDFELPGEEVADKEMVYIRFTGTGDEVLNDNNGEYNFDKVDSESGLNYTDHSETGLGNIYVFGTPVVEEDHEAPAIKAIAPADKATGVSASGKITISYSERIQAGTGEATLTGNGKTITLEPEYGSSSVSFRYVNLAYASTYTLELPEGYVTDRSGNKAPAVSSSFTVMERIKPEARLFNAIVDQSLEVSVMPTSTAIGQYKTIQEVIDAVPVTNNKPWLIFIKAGYYNDLNNRTFSTGKYTWEDQSGKLSASEDSRIIVVDRPFVHLIGEDVNKVTIAQDRIAGSNATDKSQPWYNVAEGATLVIKSNDFYAENLTIDNEWWTKYEGNETRGPQALSLYVEADRVAFNNCRIRSYQDTYLSPKTGNTNTGNNQPHYYDRNYFRNTMIEGAVDFIYGGGDVYFDNCTLNIVRESGGYIVAPSHYTDLKDNQGNITQVSTRWGYVFKNTKITAPVGKEDKTQVYFGRPWHNEPKTVFIDTECRVKPYDGYWYPTMGAVPALWAVYNIWDKNGYKMSETSIEDYWYESNGETIRGKAKNFLTDEEAASYTLENVLSGDGSDATTGVWNPLPMVEQTAKPVISGIEGTATFGWTADEYAICYVININGKVAGFTTETHYEANLNDVVTVQSVNEYGALSEASDEFIVGSIGTGVENTTLENNISVIGGKGTISVRGIETATDIKIYGINGTLVQSLEVHRNVSLSVPAGQYILKANNSVSKVLVY</sequence>
<dbReference type="Pfam" id="PF18998">
    <property type="entry name" value="Flg_new_2"/>
    <property type="match status" value="2"/>
</dbReference>
<dbReference type="Pfam" id="PF01095">
    <property type="entry name" value="Pectinesterase"/>
    <property type="match status" value="1"/>
</dbReference>
<feature type="signal peptide" evidence="5">
    <location>
        <begin position="1"/>
        <end position="24"/>
    </location>
</feature>
<dbReference type="GO" id="GO:0009279">
    <property type="term" value="C:cell outer membrane"/>
    <property type="evidence" value="ECO:0007669"/>
    <property type="project" value="TreeGrafter"/>
</dbReference>
<feature type="chain" id="PRO_5019112099" description="Pectinesterase catalytic domain-containing protein" evidence="5">
    <location>
        <begin position="25"/>
        <end position="1238"/>
    </location>
</feature>
<dbReference type="InterPro" id="IPR011050">
    <property type="entry name" value="Pectin_lyase_fold/virulence"/>
</dbReference>
<dbReference type="InterPro" id="IPR032812">
    <property type="entry name" value="SbsA_Ig"/>
</dbReference>
<evidence type="ECO:0008006" key="11">
    <source>
        <dbReference type="Google" id="ProtNLM"/>
    </source>
</evidence>
<evidence type="ECO:0000259" key="6">
    <source>
        <dbReference type="Pfam" id="PF01095"/>
    </source>
</evidence>
<dbReference type="InterPro" id="IPR000070">
    <property type="entry name" value="Pectinesterase_cat"/>
</dbReference>
<gene>
    <name evidence="9" type="ORF">DW888_04250</name>
</gene>
<dbReference type="GO" id="GO:0042545">
    <property type="term" value="P:cell wall modification"/>
    <property type="evidence" value="ECO:0007669"/>
    <property type="project" value="InterPro"/>
</dbReference>
<dbReference type="Gene3D" id="2.160.20.10">
    <property type="entry name" value="Single-stranded right-handed beta-helix, Pectin lyase-like"/>
    <property type="match status" value="1"/>
</dbReference>
<dbReference type="InterPro" id="IPR044060">
    <property type="entry name" value="Bacterial_rp_domain"/>
</dbReference>
<dbReference type="AlphaFoldDB" id="A0A413VW53"/>
<accession>A0A413VW53</accession>
<evidence type="ECO:0000313" key="10">
    <source>
        <dbReference type="Proteomes" id="UP000284379"/>
    </source>
</evidence>
<reference evidence="9 10" key="1">
    <citation type="submission" date="2018-08" db="EMBL/GenBank/DDBJ databases">
        <title>A genome reference for cultivated species of the human gut microbiota.</title>
        <authorList>
            <person name="Zou Y."/>
            <person name="Xue W."/>
            <person name="Luo G."/>
        </authorList>
    </citation>
    <scope>NUCLEOTIDE SEQUENCE [LARGE SCALE GENOMIC DNA]</scope>
    <source>
        <strain evidence="9 10">AM40-30BH</strain>
    </source>
</reference>
<comment type="caution">
    <text evidence="9">The sequence shown here is derived from an EMBL/GenBank/DDBJ whole genome shotgun (WGS) entry which is preliminary data.</text>
</comment>
<feature type="domain" description="SbsA Ig-like" evidence="7">
    <location>
        <begin position="586"/>
        <end position="683"/>
    </location>
</feature>
<dbReference type="Proteomes" id="UP000284379">
    <property type="component" value="Unassembled WGS sequence"/>
</dbReference>
<evidence type="ECO:0000256" key="3">
    <source>
        <dbReference type="ARBA" id="ARBA00022801"/>
    </source>
</evidence>
<protein>
    <recommendedName>
        <fullName evidence="11">Pectinesterase catalytic domain-containing protein</fullName>
    </recommendedName>
</protein>
<name>A0A413VW53_9BACE</name>
<dbReference type="GO" id="GO:0030599">
    <property type="term" value="F:pectinesterase activity"/>
    <property type="evidence" value="ECO:0007669"/>
    <property type="project" value="InterPro"/>
</dbReference>
<dbReference type="Pfam" id="PF13205">
    <property type="entry name" value="Big_5"/>
    <property type="match status" value="1"/>
</dbReference>
<dbReference type="PANTHER" id="PTHR31321:SF57">
    <property type="entry name" value="PECTINESTERASE 53-RELATED"/>
    <property type="match status" value="1"/>
</dbReference>
<feature type="domain" description="Bacterial repeat" evidence="8">
    <location>
        <begin position="219"/>
        <end position="289"/>
    </location>
</feature>
<keyword evidence="3" id="KW-0378">Hydrolase</keyword>
<dbReference type="SUPFAM" id="SSF51126">
    <property type="entry name" value="Pectin lyase-like"/>
    <property type="match status" value="1"/>
</dbReference>
<dbReference type="PANTHER" id="PTHR31321">
    <property type="entry name" value="ACYL-COA THIOESTER HYDROLASE YBHC-RELATED"/>
    <property type="match status" value="1"/>
</dbReference>
<dbReference type="EMBL" id="QSGO01000002">
    <property type="protein sequence ID" value="RHB37783.1"/>
    <property type="molecule type" value="Genomic_DNA"/>
</dbReference>